<accession>A0A7C8I458</accession>
<evidence type="ECO:0000313" key="3">
    <source>
        <dbReference type="EMBL" id="KAF2870434.1"/>
    </source>
</evidence>
<name>A0A7C8I458_9PLEO</name>
<feature type="transmembrane region" description="Helical" evidence="2">
    <location>
        <begin position="106"/>
        <end position="126"/>
    </location>
</feature>
<dbReference type="EMBL" id="JAADJZ010000014">
    <property type="protein sequence ID" value="KAF2870434.1"/>
    <property type="molecule type" value="Genomic_DNA"/>
</dbReference>
<dbReference type="Proteomes" id="UP000481861">
    <property type="component" value="Unassembled WGS sequence"/>
</dbReference>
<keyword evidence="4" id="KW-1185">Reference proteome</keyword>
<keyword evidence="2" id="KW-1133">Transmembrane helix</keyword>
<reference evidence="3 4" key="1">
    <citation type="submission" date="2020-01" db="EMBL/GenBank/DDBJ databases">
        <authorList>
            <consortium name="DOE Joint Genome Institute"/>
            <person name="Haridas S."/>
            <person name="Albert R."/>
            <person name="Binder M."/>
            <person name="Bloem J."/>
            <person name="Labutti K."/>
            <person name="Salamov A."/>
            <person name="Andreopoulos B."/>
            <person name="Baker S.E."/>
            <person name="Barry K."/>
            <person name="Bills G."/>
            <person name="Bluhm B.H."/>
            <person name="Cannon C."/>
            <person name="Castanera R."/>
            <person name="Culley D.E."/>
            <person name="Daum C."/>
            <person name="Ezra D."/>
            <person name="Gonzalez J.B."/>
            <person name="Henrissat B."/>
            <person name="Kuo A."/>
            <person name="Liang C."/>
            <person name="Lipzen A."/>
            <person name="Lutzoni F."/>
            <person name="Magnuson J."/>
            <person name="Mondo S."/>
            <person name="Nolan M."/>
            <person name="Ohm R."/>
            <person name="Pangilinan J."/>
            <person name="Park H.-J.H."/>
            <person name="Ramirez L."/>
            <person name="Alfaro M."/>
            <person name="Sun H."/>
            <person name="Tritt A."/>
            <person name="Yoshinaga Y."/>
            <person name="Zwiers L.-H.L."/>
            <person name="Turgeon B.G."/>
            <person name="Goodwin S.B."/>
            <person name="Spatafora J.W."/>
            <person name="Crous P.W."/>
            <person name="Grigoriev I.V."/>
        </authorList>
    </citation>
    <scope>NUCLEOTIDE SEQUENCE [LARGE SCALE GENOMIC DNA]</scope>
    <source>
        <strain evidence="3 4">CBS 611.86</strain>
    </source>
</reference>
<comment type="caution">
    <text evidence="3">The sequence shown here is derived from an EMBL/GenBank/DDBJ whole genome shotgun (WGS) entry which is preliminary data.</text>
</comment>
<dbReference type="AlphaFoldDB" id="A0A7C8I458"/>
<feature type="region of interest" description="Disordered" evidence="1">
    <location>
        <begin position="240"/>
        <end position="263"/>
    </location>
</feature>
<keyword evidence="2" id="KW-0812">Transmembrane</keyword>
<keyword evidence="2" id="KW-0472">Membrane</keyword>
<feature type="transmembrane region" description="Helical" evidence="2">
    <location>
        <begin position="133"/>
        <end position="151"/>
    </location>
</feature>
<protein>
    <submittedName>
        <fullName evidence="3">Uncharacterized protein</fullName>
    </submittedName>
</protein>
<organism evidence="3 4">
    <name type="scientific">Massariosphaeria phaeospora</name>
    <dbReference type="NCBI Taxonomy" id="100035"/>
    <lineage>
        <taxon>Eukaryota</taxon>
        <taxon>Fungi</taxon>
        <taxon>Dikarya</taxon>
        <taxon>Ascomycota</taxon>
        <taxon>Pezizomycotina</taxon>
        <taxon>Dothideomycetes</taxon>
        <taxon>Pleosporomycetidae</taxon>
        <taxon>Pleosporales</taxon>
        <taxon>Pleosporales incertae sedis</taxon>
        <taxon>Massariosphaeria</taxon>
    </lineage>
</organism>
<gene>
    <name evidence="3" type="ORF">BDV95DRAFT_81852</name>
</gene>
<proteinExistence type="predicted"/>
<sequence>MRVLAILFAGLGGGFLGSLVQGFGRQAAQREDTIEPQGLDMTILTDVPTETEFSAEPTIGLDTSRSTHAARVPEDVSGDFLTHEPSPERPLDEDQYPLGFGKLLNLSMFLVRVIKSLLSITVSAVYSHIKSTMIAAFILLLAIIAASLYTIKQRIAYLHEKSKTHLSSIAVIERRLDVQAQEKQVIVGLIRTLAEVPSSYTCQMVKDITDKLERDDFTGHMRAIMSVAFQRLHDLDGLDDPDSLDNQATQNTSLPADSGNFFT</sequence>
<evidence type="ECO:0000256" key="2">
    <source>
        <dbReference type="SAM" id="Phobius"/>
    </source>
</evidence>
<feature type="compositionally biased region" description="Polar residues" evidence="1">
    <location>
        <begin position="246"/>
        <end position="263"/>
    </location>
</feature>
<evidence type="ECO:0000256" key="1">
    <source>
        <dbReference type="SAM" id="MobiDB-lite"/>
    </source>
</evidence>
<evidence type="ECO:0000313" key="4">
    <source>
        <dbReference type="Proteomes" id="UP000481861"/>
    </source>
</evidence>